<reference evidence="2 3" key="1">
    <citation type="submission" date="2019-02" db="EMBL/GenBank/DDBJ databases">
        <title>Draft Genome Sequence of Streptomyces sp. AM-2504, identified by 16S rRNA comparative analysis as a Streptomyces Kasugaensis strain.</title>
        <authorList>
            <person name="Napolioni V."/>
            <person name="Giuliodori A.M."/>
            <person name="Spurio R."/>
            <person name="Fabbretti A."/>
        </authorList>
    </citation>
    <scope>NUCLEOTIDE SEQUENCE [LARGE SCALE GENOMIC DNA]</scope>
    <source>
        <strain evidence="2 3">AM-2504</strain>
    </source>
</reference>
<dbReference type="Proteomes" id="UP000292452">
    <property type="component" value="Unassembled WGS sequence"/>
</dbReference>
<feature type="region of interest" description="Disordered" evidence="1">
    <location>
        <begin position="1"/>
        <end position="61"/>
    </location>
</feature>
<feature type="non-terminal residue" evidence="2">
    <location>
        <position position="255"/>
    </location>
</feature>
<evidence type="ECO:0000313" key="3">
    <source>
        <dbReference type="Proteomes" id="UP000292452"/>
    </source>
</evidence>
<feature type="region of interest" description="Disordered" evidence="1">
    <location>
        <begin position="131"/>
        <end position="255"/>
    </location>
</feature>
<comment type="caution">
    <text evidence="2">The sequence shown here is derived from an EMBL/GenBank/DDBJ whole genome shotgun (WGS) entry which is preliminary data.</text>
</comment>
<gene>
    <name evidence="2" type="ORF">EYS09_36275</name>
</gene>
<sequence length="255" mass="25051">MGLFSWRRGERRRSAEAGTDAAQAGTDAAGTSDAAASGVPAESAGAASAHPGGSRSAAAPGWTALPPVQRVLAAPRIVAAPDFARSLSAHHNPSFYGELSHEVRANAPAGVLGGVLTPLAGQPSALDLPALRLPVAGQREDDTATPAPRTVADAGTGAGVGMRMGLRTGVPAAPAAPAASTTPTGPAVSSPSSSSSSSPSSSSAGSAPGPRQPAPVQRRAAVRSPLISARPVPQPPRQLRPAGSAPAPQPERPSG</sequence>
<feature type="compositionally biased region" description="Low complexity" evidence="1">
    <location>
        <begin position="168"/>
        <end position="209"/>
    </location>
</feature>
<dbReference type="AlphaFoldDB" id="A0A4Q9HJL4"/>
<name>A0A4Q9HJL4_STRKA</name>
<protein>
    <submittedName>
        <fullName evidence="2">Uncharacterized protein</fullName>
    </submittedName>
</protein>
<organism evidence="2 3">
    <name type="scientific">Streptomyces kasugaensis</name>
    <dbReference type="NCBI Taxonomy" id="1946"/>
    <lineage>
        <taxon>Bacteria</taxon>
        <taxon>Bacillati</taxon>
        <taxon>Actinomycetota</taxon>
        <taxon>Actinomycetes</taxon>
        <taxon>Kitasatosporales</taxon>
        <taxon>Streptomycetaceae</taxon>
        <taxon>Streptomyces</taxon>
    </lineage>
</organism>
<feature type="compositionally biased region" description="Low complexity" evidence="1">
    <location>
        <begin position="16"/>
        <end position="61"/>
    </location>
</feature>
<dbReference type="EMBL" id="SIXH01000672">
    <property type="protein sequence ID" value="TBO54863.1"/>
    <property type="molecule type" value="Genomic_DNA"/>
</dbReference>
<keyword evidence="3" id="KW-1185">Reference proteome</keyword>
<proteinExistence type="predicted"/>
<accession>A0A4Q9HJL4</accession>
<evidence type="ECO:0000313" key="2">
    <source>
        <dbReference type="EMBL" id="TBO54863.1"/>
    </source>
</evidence>
<evidence type="ECO:0000256" key="1">
    <source>
        <dbReference type="SAM" id="MobiDB-lite"/>
    </source>
</evidence>